<feature type="transmembrane region" description="Helical" evidence="1">
    <location>
        <begin position="86"/>
        <end position="113"/>
    </location>
</feature>
<evidence type="ECO:0000256" key="1">
    <source>
        <dbReference type="SAM" id="Phobius"/>
    </source>
</evidence>
<dbReference type="InterPro" id="IPR007403">
    <property type="entry name" value="DUF456"/>
</dbReference>
<name>A0A2P6MEU6_ALKUR</name>
<keyword evidence="3" id="KW-1185">Reference proteome</keyword>
<dbReference type="EMBL" id="PVNS01000012">
    <property type="protein sequence ID" value="PRO64808.1"/>
    <property type="molecule type" value="Genomic_DNA"/>
</dbReference>
<feature type="transmembrane region" description="Helical" evidence="1">
    <location>
        <begin position="29"/>
        <end position="49"/>
    </location>
</feature>
<feature type="transmembrane region" description="Helical" evidence="1">
    <location>
        <begin position="133"/>
        <end position="156"/>
    </location>
</feature>
<protein>
    <submittedName>
        <fullName evidence="2">DUF456 domain-containing protein</fullName>
    </submittedName>
</protein>
<dbReference type="AlphaFoldDB" id="A0A2P6MEU6"/>
<dbReference type="PANTHER" id="PTHR39165">
    <property type="entry name" value="IG HYPOTHETICAL 17883"/>
    <property type="match status" value="1"/>
</dbReference>
<evidence type="ECO:0000313" key="3">
    <source>
        <dbReference type="Proteomes" id="UP000243650"/>
    </source>
</evidence>
<reference evidence="2 3" key="1">
    <citation type="submission" date="2018-03" db="EMBL/GenBank/DDBJ databases">
        <title>Bacillus urumqiensis sp. nov., a moderately haloalkaliphilic bacterium isolated from a salt lake.</title>
        <authorList>
            <person name="Zhao B."/>
            <person name="Liao Z."/>
        </authorList>
    </citation>
    <scope>NUCLEOTIDE SEQUENCE [LARGE SCALE GENOMIC DNA]</scope>
    <source>
        <strain evidence="2 3">BZ-SZ-XJ18</strain>
    </source>
</reference>
<organism evidence="2 3">
    <name type="scientific">Alkalicoccus urumqiensis</name>
    <name type="common">Bacillus urumqiensis</name>
    <dbReference type="NCBI Taxonomy" id="1548213"/>
    <lineage>
        <taxon>Bacteria</taxon>
        <taxon>Bacillati</taxon>
        <taxon>Bacillota</taxon>
        <taxon>Bacilli</taxon>
        <taxon>Bacillales</taxon>
        <taxon>Bacillaceae</taxon>
        <taxon>Alkalicoccus</taxon>
    </lineage>
</organism>
<sequence length="161" mass="17490">MDILIWIVISLLFILSFIGLIYPIIPSVLVIWGAVLLYTFLIDGAAVSWWLWGSYILLTIVLFAADYAAGLYFVKKYGSSRAGTWASAAGIIIGCFVLPPFGILIVPFALVFLTEAAQNRGPKEAARTAVGTLLGFLAGTAAKALIQLMMIALFLLQVWVF</sequence>
<dbReference type="PANTHER" id="PTHR39165:SF1">
    <property type="entry name" value="DUF456 DOMAIN-CONTAINING PROTEIN"/>
    <property type="match status" value="1"/>
</dbReference>
<accession>A0A2P6MEU6</accession>
<dbReference type="Proteomes" id="UP000243650">
    <property type="component" value="Unassembled WGS sequence"/>
</dbReference>
<feature type="transmembrane region" description="Helical" evidence="1">
    <location>
        <begin position="6"/>
        <end position="22"/>
    </location>
</feature>
<feature type="transmembrane region" description="Helical" evidence="1">
    <location>
        <begin position="55"/>
        <end position="74"/>
    </location>
</feature>
<dbReference type="OrthoDB" id="9808460at2"/>
<keyword evidence="1" id="KW-0812">Transmembrane</keyword>
<dbReference type="RefSeq" id="WP_105959903.1">
    <property type="nucleotide sequence ID" value="NZ_PVNS01000012.1"/>
</dbReference>
<comment type="caution">
    <text evidence="2">The sequence shown here is derived from an EMBL/GenBank/DDBJ whole genome shotgun (WGS) entry which is preliminary data.</text>
</comment>
<proteinExistence type="predicted"/>
<dbReference type="Pfam" id="PF04306">
    <property type="entry name" value="DUF456"/>
    <property type="match status" value="1"/>
</dbReference>
<gene>
    <name evidence="2" type="ORF">C6I21_12930</name>
</gene>
<keyword evidence="1" id="KW-0472">Membrane</keyword>
<keyword evidence="1" id="KW-1133">Transmembrane helix</keyword>
<evidence type="ECO:0000313" key="2">
    <source>
        <dbReference type="EMBL" id="PRO64808.1"/>
    </source>
</evidence>